<dbReference type="EMBL" id="JPGN01000023">
    <property type="protein sequence ID" value="KFI20221.1"/>
    <property type="molecule type" value="Genomic_DNA"/>
</dbReference>
<dbReference type="HOGENOM" id="CLU_1093411_0_0_6"/>
<dbReference type="AlphaFoldDB" id="A0A0E2Z4T8"/>
<feature type="signal peptide" evidence="1">
    <location>
        <begin position="1"/>
        <end position="39"/>
    </location>
</feature>
<dbReference type="OrthoDB" id="6198046at2"/>
<evidence type="ECO:0000313" key="2">
    <source>
        <dbReference type="EMBL" id="KFI20221.1"/>
    </source>
</evidence>
<sequence>MENSATLVKKITMIKYRAIKLIAWSAAFYGLQLPLLASAACTGGTTAAWQTEDPGGHLHVNDTAAMKNSNCGLEIRLDGTDGPNGKRYVQDSTPSQETRYRARFYFDPNGVDIAADDSEKLKFSNQQQQSNSALPIGVAQMKLKRDASGYVIRAWARWTRPDGSGGKKRVELPLEDGPNIIEIELIIGKGNGAYRIWINNGNEAVPNFEATQLDNAAYGGIDRARLGYLGGNFAPVGSIFIDEFVSTRSSFIGP</sequence>
<organism evidence="2 3">
    <name type="scientific">Nitrosococcus oceani C-27</name>
    <dbReference type="NCBI Taxonomy" id="314279"/>
    <lineage>
        <taxon>Bacteria</taxon>
        <taxon>Pseudomonadati</taxon>
        <taxon>Pseudomonadota</taxon>
        <taxon>Gammaproteobacteria</taxon>
        <taxon>Chromatiales</taxon>
        <taxon>Chromatiaceae</taxon>
        <taxon>Nitrosococcus</taxon>
    </lineage>
</organism>
<evidence type="ECO:0000256" key="1">
    <source>
        <dbReference type="SAM" id="SignalP"/>
    </source>
</evidence>
<accession>A0A0E2Z4T8</accession>
<evidence type="ECO:0008006" key="4">
    <source>
        <dbReference type="Google" id="ProtNLM"/>
    </source>
</evidence>
<proteinExistence type="predicted"/>
<feature type="chain" id="PRO_5002408138" description="Polysaccharide lyase" evidence="1">
    <location>
        <begin position="40"/>
        <end position="254"/>
    </location>
</feature>
<name>A0A0E2Z4T8_9GAMM</name>
<evidence type="ECO:0000313" key="3">
    <source>
        <dbReference type="Proteomes" id="UP000028839"/>
    </source>
</evidence>
<gene>
    <name evidence="2" type="ORF">IB75_03690</name>
</gene>
<keyword evidence="1" id="KW-0732">Signal</keyword>
<comment type="caution">
    <text evidence="2">The sequence shown here is derived from an EMBL/GenBank/DDBJ whole genome shotgun (WGS) entry which is preliminary data.</text>
</comment>
<reference evidence="2 3" key="1">
    <citation type="submission" date="2014-07" db="EMBL/GenBank/DDBJ databases">
        <title>Comparative analysis of Nitrosococcus oceani genome inventories of strains from Pacific and Atlantic gyres.</title>
        <authorList>
            <person name="Lim C.K."/>
            <person name="Wang L."/>
            <person name="Sayavedra-Soto L.A."/>
            <person name="Klotz M.G."/>
        </authorList>
    </citation>
    <scope>NUCLEOTIDE SEQUENCE [LARGE SCALE GENOMIC DNA]</scope>
    <source>
        <strain evidence="2 3">C-27</strain>
    </source>
</reference>
<protein>
    <recommendedName>
        <fullName evidence="4">Polysaccharide lyase</fullName>
    </recommendedName>
</protein>
<dbReference type="Proteomes" id="UP000028839">
    <property type="component" value="Unassembled WGS sequence"/>
</dbReference>